<dbReference type="PANTHER" id="PTHR48438">
    <property type="entry name" value="ALPHA-(1,3)-FUCOSYLTRANSFERASE C-RELATED"/>
    <property type="match status" value="1"/>
</dbReference>
<proteinExistence type="inferred from homology"/>
<keyword evidence="8" id="KW-1133">Transmembrane helix</keyword>
<dbReference type="FunFam" id="3.40.50.11660:FF:000004">
    <property type="entry name" value="Glycoprotein 3-alpha-L-fucosyltransferase A"/>
    <property type="match status" value="1"/>
</dbReference>
<evidence type="ECO:0000256" key="13">
    <source>
        <dbReference type="SAM" id="SignalP"/>
    </source>
</evidence>
<evidence type="ECO:0000259" key="14">
    <source>
        <dbReference type="Pfam" id="PF00852"/>
    </source>
</evidence>
<dbReference type="OrthoDB" id="5912041at2759"/>
<dbReference type="SUPFAM" id="SSF53756">
    <property type="entry name" value="UDP-Glycosyltransferase/glycogen phosphorylase"/>
    <property type="match status" value="1"/>
</dbReference>
<reference evidence="16 17" key="1">
    <citation type="submission" date="2015-01" db="EMBL/GenBank/DDBJ databases">
        <title>Evolution of Trichinella species and genotypes.</title>
        <authorList>
            <person name="Korhonen P.K."/>
            <person name="Edoardo P."/>
            <person name="Giuseppe L.R."/>
            <person name="Gasser R.B."/>
        </authorList>
    </citation>
    <scope>NUCLEOTIDE SEQUENCE [LARGE SCALE GENOMIC DNA]</scope>
    <source>
        <strain evidence="16">ISS37</strain>
    </source>
</reference>
<feature type="signal peptide" evidence="13">
    <location>
        <begin position="1"/>
        <end position="23"/>
    </location>
</feature>
<keyword evidence="9 12" id="KW-0333">Golgi apparatus</keyword>
<dbReference type="InterPro" id="IPR055270">
    <property type="entry name" value="Glyco_tran_10_C"/>
</dbReference>
<dbReference type="EMBL" id="JYDL01000046">
    <property type="protein sequence ID" value="KRX20740.1"/>
    <property type="molecule type" value="Genomic_DNA"/>
</dbReference>
<dbReference type="InterPro" id="IPR001503">
    <property type="entry name" value="Glyco_trans_10"/>
</dbReference>
<dbReference type="AlphaFoldDB" id="A0A0V0S231"/>
<accession>A0A0V0S231</accession>
<keyword evidence="5 12" id="KW-0808">Transferase</keyword>
<keyword evidence="4 12" id="KW-0328">Glycosyltransferase</keyword>
<dbReference type="GO" id="GO:0032580">
    <property type="term" value="C:Golgi cisterna membrane"/>
    <property type="evidence" value="ECO:0007669"/>
    <property type="project" value="UniProtKB-SubCell"/>
</dbReference>
<feature type="domain" description="Fucosyltransferase N-terminal" evidence="15">
    <location>
        <begin position="27"/>
        <end position="133"/>
    </location>
</feature>
<protein>
    <recommendedName>
        <fullName evidence="12">Fucosyltransferase</fullName>
        <ecNumber evidence="12">2.4.1.-</ecNumber>
    </recommendedName>
</protein>
<evidence type="ECO:0000256" key="7">
    <source>
        <dbReference type="ARBA" id="ARBA00022968"/>
    </source>
</evidence>
<keyword evidence="10" id="KW-0472">Membrane</keyword>
<dbReference type="GO" id="GO:0008417">
    <property type="term" value="F:fucosyltransferase activity"/>
    <property type="evidence" value="ECO:0007669"/>
    <property type="project" value="InterPro"/>
</dbReference>
<feature type="domain" description="Fucosyltransferase C-terminal" evidence="14">
    <location>
        <begin position="154"/>
        <end position="326"/>
    </location>
</feature>
<keyword evidence="13" id="KW-0732">Signal</keyword>
<keyword evidence="6 12" id="KW-0812">Transmembrane</keyword>
<organism evidence="16 17">
    <name type="scientific">Trichinella nelsoni</name>
    <dbReference type="NCBI Taxonomy" id="6336"/>
    <lineage>
        <taxon>Eukaryota</taxon>
        <taxon>Metazoa</taxon>
        <taxon>Ecdysozoa</taxon>
        <taxon>Nematoda</taxon>
        <taxon>Enoplea</taxon>
        <taxon>Dorylaimia</taxon>
        <taxon>Trichinellida</taxon>
        <taxon>Trichinellidae</taxon>
        <taxon>Trichinella</taxon>
    </lineage>
</organism>
<evidence type="ECO:0000256" key="6">
    <source>
        <dbReference type="ARBA" id="ARBA00022692"/>
    </source>
</evidence>
<dbReference type="UniPathway" id="UPA00378"/>
<comment type="pathway">
    <text evidence="2">Protein modification; protein glycosylation.</text>
</comment>
<dbReference type="Pfam" id="PF00852">
    <property type="entry name" value="Glyco_transf_10"/>
    <property type="match status" value="1"/>
</dbReference>
<evidence type="ECO:0000256" key="9">
    <source>
        <dbReference type="ARBA" id="ARBA00023034"/>
    </source>
</evidence>
<dbReference type="InterPro" id="IPR031481">
    <property type="entry name" value="Glyco_tran_10_N"/>
</dbReference>
<gene>
    <name evidence="16" type="primary">FucTC</name>
    <name evidence="16" type="ORF">T07_1256</name>
</gene>
<evidence type="ECO:0000313" key="17">
    <source>
        <dbReference type="Proteomes" id="UP000054630"/>
    </source>
</evidence>
<keyword evidence="7" id="KW-0735">Signal-anchor</keyword>
<name>A0A0V0S231_9BILA</name>
<evidence type="ECO:0000259" key="15">
    <source>
        <dbReference type="Pfam" id="PF17039"/>
    </source>
</evidence>
<evidence type="ECO:0000256" key="1">
    <source>
        <dbReference type="ARBA" id="ARBA00004447"/>
    </source>
</evidence>
<evidence type="ECO:0000313" key="16">
    <source>
        <dbReference type="EMBL" id="KRX20740.1"/>
    </source>
</evidence>
<dbReference type="EC" id="2.4.1.-" evidence="12"/>
<dbReference type="PANTHER" id="PTHR48438:SF1">
    <property type="entry name" value="ALPHA-(1,3)-FUCOSYLTRANSFERASE C-RELATED"/>
    <property type="match status" value="1"/>
</dbReference>
<evidence type="ECO:0000256" key="11">
    <source>
        <dbReference type="ARBA" id="ARBA00023180"/>
    </source>
</evidence>
<dbReference type="Pfam" id="PF17039">
    <property type="entry name" value="Glyco_tran_10_N"/>
    <property type="match status" value="1"/>
</dbReference>
<dbReference type="Proteomes" id="UP000054630">
    <property type="component" value="Unassembled WGS sequence"/>
</dbReference>
<comment type="subcellular location">
    <subcellularLocation>
        <location evidence="1 12">Golgi apparatus</location>
        <location evidence="1 12">Golgi stack membrane</location>
        <topology evidence="1 12">Single-pass type II membrane protein</topology>
    </subcellularLocation>
</comment>
<evidence type="ECO:0000256" key="12">
    <source>
        <dbReference type="RuleBase" id="RU003832"/>
    </source>
</evidence>
<dbReference type="InterPro" id="IPR038577">
    <property type="entry name" value="GT10-like_C_sf"/>
</dbReference>
<comment type="caution">
    <text evidence="16">The sequence shown here is derived from an EMBL/GenBank/DDBJ whole genome shotgun (WGS) entry which is preliminary data.</text>
</comment>
<feature type="chain" id="PRO_5006868382" description="Fucosyltransferase" evidence="13">
    <location>
        <begin position="24"/>
        <end position="361"/>
    </location>
</feature>
<sequence length="361" mass="42487">MTLVGIGFSKIALVLFTFNLAECVSEEKINILMWTHYSDANITNDFLKLCPEQKCQLTYDRRMLNNSAAVVFYDRTVDVNDLPPQRLNKQHFVFFLMETPYYKSLEAFDKLKRNFYTLTMTYRTDSDIYSPFGYFKRRKNPIEIDREQLLAVARNKTKMIGWLGSNCKAASKRYLYMDELKKHVDLDIYGKCGLDKCAKTELIYTEEDPCEQLFRRDYKFYLAMENSVCNDWVTEKIFNRINMVSIPIIFNRSIYEAHVPGDAFIAADDFDSPQKLADYLHKLASDDEKYIQYFEWRKHYETVTFPDGVNSGFCRLCQHLTNEKNNGNFHISPKAQDLQSWFVEKSECIPNFVPDLLARQK</sequence>
<comment type="similarity">
    <text evidence="3 12">Belongs to the glycosyltransferase 10 family.</text>
</comment>
<evidence type="ECO:0000256" key="4">
    <source>
        <dbReference type="ARBA" id="ARBA00022676"/>
    </source>
</evidence>
<evidence type="ECO:0000256" key="2">
    <source>
        <dbReference type="ARBA" id="ARBA00004922"/>
    </source>
</evidence>
<dbReference type="Gene3D" id="3.40.50.11660">
    <property type="entry name" value="Glycosyl transferase family 10, C-terminal domain"/>
    <property type="match status" value="1"/>
</dbReference>
<dbReference type="STRING" id="6336.A0A0V0S231"/>
<evidence type="ECO:0000256" key="5">
    <source>
        <dbReference type="ARBA" id="ARBA00022679"/>
    </source>
</evidence>
<keyword evidence="17" id="KW-1185">Reference proteome</keyword>
<evidence type="ECO:0000256" key="10">
    <source>
        <dbReference type="ARBA" id="ARBA00023136"/>
    </source>
</evidence>
<evidence type="ECO:0000256" key="8">
    <source>
        <dbReference type="ARBA" id="ARBA00022989"/>
    </source>
</evidence>
<keyword evidence="11" id="KW-0325">Glycoprotein</keyword>
<evidence type="ECO:0000256" key="3">
    <source>
        <dbReference type="ARBA" id="ARBA00008919"/>
    </source>
</evidence>